<protein>
    <recommendedName>
        <fullName evidence="1">DNA-directed RNA polymerase</fullName>
        <ecNumber evidence="1">2.7.7.6</ecNumber>
    </recommendedName>
</protein>
<keyword evidence="5" id="KW-0804">Transcription</keyword>
<dbReference type="GeneID" id="40524275"/>
<evidence type="ECO:0000259" key="6">
    <source>
        <dbReference type="Pfam" id="PF04998"/>
    </source>
</evidence>
<dbReference type="Proteomes" id="UP000226236">
    <property type="component" value="Segment"/>
</dbReference>
<reference evidence="7 8" key="1">
    <citation type="submission" date="2017-06" db="EMBL/GenBank/DDBJ databases">
        <authorList>
            <person name="Russell D.A."/>
            <person name="Jacobs-Sera D."/>
            <person name="Duda R."/>
            <person name="Hatfull G.F."/>
            <person name="Hendrix R.W."/>
        </authorList>
    </citation>
    <scope>NUCLEOTIDE SEQUENCE [LARGE SCALE GENOMIC DNA]</scope>
</reference>
<dbReference type="Gene3D" id="1.10.132.30">
    <property type="match status" value="1"/>
</dbReference>
<evidence type="ECO:0000313" key="7">
    <source>
        <dbReference type="EMBL" id="AST99864.1"/>
    </source>
</evidence>
<dbReference type="GO" id="GO:0006351">
    <property type="term" value="P:DNA-templated transcription"/>
    <property type="evidence" value="ECO:0007669"/>
    <property type="project" value="InterPro"/>
</dbReference>
<evidence type="ECO:0000256" key="5">
    <source>
        <dbReference type="ARBA" id="ARBA00023163"/>
    </source>
</evidence>
<accession>A0A223LCW1</accession>
<dbReference type="RefSeq" id="YP_009664244.1">
    <property type="nucleotide sequence ID" value="NC_043027.1"/>
</dbReference>
<evidence type="ECO:0000256" key="1">
    <source>
        <dbReference type="ARBA" id="ARBA00012418"/>
    </source>
</evidence>
<dbReference type="Pfam" id="PF04998">
    <property type="entry name" value="RNA_pol_Rpb1_5"/>
    <property type="match status" value="1"/>
</dbReference>
<dbReference type="InterPro" id="IPR038120">
    <property type="entry name" value="Rpb1_funnel_sf"/>
</dbReference>
<keyword evidence="4" id="KW-0548">Nucleotidyltransferase</keyword>
<feature type="domain" description="RNA polymerase Rpb1" evidence="6">
    <location>
        <begin position="245"/>
        <end position="566"/>
    </location>
</feature>
<dbReference type="EMBL" id="MF360957">
    <property type="protein sequence ID" value="AST99864.1"/>
    <property type="molecule type" value="Genomic_DNA"/>
</dbReference>
<keyword evidence="8" id="KW-1185">Reference proteome</keyword>
<dbReference type="GO" id="GO:0003677">
    <property type="term" value="F:DNA binding"/>
    <property type="evidence" value="ECO:0007669"/>
    <property type="project" value="InterPro"/>
</dbReference>
<proteinExistence type="predicted"/>
<keyword evidence="3" id="KW-0808">Transferase</keyword>
<sequence length="631" mass="73046">MEKTYNLNDILLSNEYEKIKEDIKEEIINDMASKKVKYSNTSEFAKNDFLKDEFIDLVVDGETYEITYGNLITLLIVARPFNHFKVPMTEDLLFDLSDLKEYQNYYTTLLEHFSYSNEIKSIIKDVISELAIFSGDINVTFGNTVSIKSLIDLGNKVKRFRELLHYRLPNDEALEFNDIEAIIKKNLDEIMKILSETDNMLRYYIDSGAGINSKQFGQVLSLVGSKPDLFGKIIPYPINTSFLRGLDVRSFYINALGARKALITNYQQVRNSGYLTRKISMLLMDTKLIDLDDCGSHENNYLSINVENKDVLKRFSKRSYLNNNGELVEIDINDESLIGQVIKIPSPTTCASNEGVCRKCYGKLFDINKDLNIGMIAVLLLTDPLTQRLLSAKHLLETRSSKIDWGTNFEENFIVNRNLIYPKVYNGTVIIKEDDFKEDEETEEQVFDTFTLKSGNRFISISSPMRLFLNKDLKKQLDESFYNIEEMQFEIPLNKLDEGDSFATFIMDNNELSKPLREIKDLIETNKYIKDHNVNEVVNYFIYLLNESGINIQSVHSELIIREMMKLDDSDRTQFKNDKMPDYEIFRITDANLKGDSLSRSLLFEQVKKQLTTLDYDTFNKTKSSILDKLL</sequence>
<keyword evidence="2" id="KW-0240">DNA-directed RNA polymerase</keyword>
<evidence type="ECO:0000256" key="2">
    <source>
        <dbReference type="ARBA" id="ARBA00022478"/>
    </source>
</evidence>
<gene>
    <name evidence="7" type="primary">42</name>
    <name evidence="7" type="ORF">PBI_PBS1_42</name>
</gene>
<evidence type="ECO:0000313" key="8">
    <source>
        <dbReference type="Proteomes" id="UP000226236"/>
    </source>
</evidence>
<evidence type="ECO:0000256" key="3">
    <source>
        <dbReference type="ARBA" id="ARBA00022679"/>
    </source>
</evidence>
<dbReference type="GO" id="GO:0003899">
    <property type="term" value="F:DNA-directed RNA polymerase activity"/>
    <property type="evidence" value="ECO:0007669"/>
    <property type="project" value="UniProtKB-EC"/>
</dbReference>
<organism evidence="7 8">
    <name type="scientific">Bacillus phage PBS1</name>
    <dbReference type="NCBI Taxonomy" id="2884423"/>
    <lineage>
        <taxon>Viruses</taxon>
        <taxon>Duplodnaviria</taxon>
        <taxon>Heunggongvirae</taxon>
        <taxon>Uroviricota</taxon>
        <taxon>Caudoviricetes</taxon>
        <taxon>Takahashivirus</taxon>
        <taxon>Bacillus phage PBS1</taxon>
    </lineage>
</organism>
<dbReference type="EC" id="2.7.7.6" evidence="1"/>
<dbReference type="GO" id="GO:0000428">
    <property type="term" value="C:DNA-directed RNA polymerase complex"/>
    <property type="evidence" value="ECO:0007669"/>
    <property type="project" value="UniProtKB-KW"/>
</dbReference>
<name>A0A223LCW1_BPPB1</name>
<evidence type="ECO:0000256" key="4">
    <source>
        <dbReference type="ARBA" id="ARBA00022695"/>
    </source>
</evidence>
<dbReference type="SUPFAM" id="SSF64484">
    <property type="entry name" value="beta and beta-prime subunits of DNA dependent RNA-polymerase"/>
    <property type="match status" value="1"/>
</dbReference>
<dbReference type="InterPro" id="IPR007081">
    <property type="entry name" value="RNA_pol_Rpb1_5"/>
</dbReference>